<dbReference type="EMBL" id="JAUSTN010000007">
    <property type="protein sequence ID" value="MDQ0275422.1"/>
    <property type="molecule type" value="Genomic_DNA"/>
</dbReference>
<protein>
    <submittedName>
        <fullName evidence="4">Alkaline phosphatase</fullName>
        <ecNumber evidence="4">3.1.3.1</ecNumber>
    </submittedName>
</protein>
<evidence type="ECO:0000256" key="2">
    <source>
        <dbReference type="RuleBase" id="RU003946"/>
    </source>
</evidence>
<dbReference type="Gene3D" id="1.10.60.40">
    <property type="match status" value="1"/>
</dbReference>
<keyword evidence="3" id="KW-0732">Signal</keyword>
<dbReference type="SUPFAM" id="SSF53649">
    <property type="entry name" value="Alkaline phosphatase-like"/>
    <property type="match status" value="1"/>
</dbReference>
<dbReference type="PRINTS" id="PR00113">
    <property type="entry name" value="ALKPHPHTASE"/>
</dbReference>
<keyword evidence="5" id="KW-1185">Reference proteome</keyword>
<evidence type="ECO:0000313" key="4">
    <source>
        <dbReference type="EMBL" id="MDQ0275422.1"/>
    </source>
</evidence>
<keyword evidence="4" id="KW-0378">Hydrolase</keyword>
<evidence type="ECO:0000256" key="1">
    <source>
        <dbReference type="ARBA" id="ARBA00022553"/>
    </source>
</evidence>
<dbReference type="SMART" id="SM00098">
    <property type="entry name" value="alkPPc"/>
    <property type="match status" value="1"/>
</dbReference>
<dbReference type="PANTHER" id="PTHR11596:SF5">
    <property type="entry name" value="ALKALINE PHOSPHATASE"/>
    <property type="match status" value="1"/>
</dbReference>
<dbReference type="CDD" id="cd16012">
    <property type="entry name" value="ALP"/>
    <property type="match status" value="1"/>
</dbReference>
<accession>A0ABU0AXB3</accession>
<dbReference type="EC" id="3.1.3.1" evidence="4"/>
<feature type="signal peptide" evidence="3">
    <location>
        <begin position="1"/>
        <end position="24"/>
    </location>
</feature>
<keyword evidence="1" id="KW-0597">Phosphoprotein</keyword>
<name>A0ABU0AXB3_9FIRM</name>
<organism evidence="4 5">
    <name type="scientific">Peptoniphilus koenoeneniae</name>
    <dbReference type="NCBI Taxonomy" id="507751"/>
    <lineage>
        <taxon>Bacteria</taxon>
        <taxon>Bacillati</taxon>
        <taxon>Bacillota</taxon>
        <taxon>Tissierellia</taxon>
        <taxon>Tissierellales</taxon>
        <taxon>Peptoniphilaceae</taxon>
        <taxon>Peptoniphilus</taxon>
    </lineage>
</organism>
<comment type="similarity">
    <text evidence="2">Belongs to the alkaline phosphatase family.</text>
</comment>
<dbReference type="InterPro" id="IPR001952">
    <property type="entry name" value="Alkaline_phosphatase"/>
</dbReference>
<dbReference type="RefSeq" id="WP_036739707.1">
    <property type="nucleotide sequence ID" value="NZ_JAUSTN010000007.1"/>
</dbReference>
<evidence type="ECO:0000313" key="5">
    <source>
        <dbReference type="Proteomes" id="UP001236559"/>
    </source>
</evidence>
<dbReference type="PANTHER" id="PTHR11596">
    <property type="entry name" value="ALKALINE PHOSPHATASE"/>
    <property type="match status" value="1"/>
</dbReference>
<dbReference type="GO" id="GO:0004035">
    <property type="term" value="F:alkaline phosphatase activity"/>
    <property type="evidence" value="ECO:0007669"/>
    <property type="project" value="UniProtKB-EC"/>
</dbReference>
<dbReference type="InterPro" id="IPR017850">
    <property type="entry name" value="Alkaline_phosphatase_core_sf"/>
</dbReference>
<dbReference type="Gene3D" id="3.40.720.10">
    <property type="entry name" value="Alkaline Phosphatase, subunit A"/>
    <property type="match status" value="1"/>
</dbReference>
<sequence length="538" mass="59122">MKKFKKFISLSLAGLMLIPSIAFAKEKDYGSAKNIIMMIPDGTSVETVTAARWIDEDNHLTMDEMLTGLVKIHNSNTPIADSAPAGTAMSTGIKTETPYIASYPSKSGLPNSVELDKEKINMPIATILEGAKNIGKATGIVSTSNIQHATPADFSSHYPNRNKYEILGEQQVYQKMDLVLGAGSKYLSKEERADKEDLISEIKNLGYEYVTDTKGLKNAKTNKVWGMFDPSAMSYDVDRDPEKEPALCEMTEKALQVLSKNDKGFFLMVEGSEVDWGNHANDPVGALKDLLAFDKAVKVAKDFADKNKDTVIIIAADHGTGGFTFGNKKISKGYDKAPLKDFVDVIRFSKASAGKTAEMIKADRNKAQEIMKNIYNLDLSTEEFNLLKTVDEKKLDGEIANIVSLNSNVGWTTGGHTAGDVGLYCYSTSENAKVLKGLINNCDIGNYMADLFNIDLQEMTDKFFLEARKEFEKIGAEIEFKNQDNNPVLTAKKGDKVLVIPMYKNYGIIGGEKIDLGSVSVFNGSKVYVSQKAIDLLK</sequence>
<evidence type="ECO:0000256" key="3">
    <source>
        <dbReference type="SAM" id="SignalP"/>
    </source>
</evidence>
<comment type="caution">
    <text evidence="4">The sequence shown here is derived from an EMBL/GenBank/DDBJ whole genome shotgun (WGS) entry which is preliminary data.</text>
</comment>
<reference evidence="4 5" key="1">
    <citation type="submission" date="2023-07" db="EMBL/GenBank/DDBJ databases">
        <title>Genomic Encyclopedia of Type Strains, Phase IV (KMG-IV): sequencing the most valuable type-strain genomes for metagenomic binning, comparative biology and taxonomic classification.</title>
        <authorList>
            <person name="Goeker M."/>
        </authorList>
    </citation>
    <scope>NUCLEOTIDE SEQUENCE [LARGE SCALE GENOMIC DNA]</scope>
    <source>
        <strain evidence="4 5">DSM 22616</strain>
    </source>
</reference>
<gene>
    <name evidence="4" type="ORF">J2S72_001449</name>
</gene>
<proteinExistence type="inferred from homology"/>
<dbReference type="Pfam" id="PF00245">
    <property type="entry name" value="Alk_phosphatase"/>
    <property type="match status" value="1"/>
</dbReference>
<dbReference type="Proteomes" id="UP001236559">
    <property type="component" value="Unassembled WGS sequence"/>
</dbReference>
<feature type="chain" id="PRO_5045097100" evidence="3">
    <location>
        <begin position="25"/>
        <end position="538"/>
    </location>
</feature>